<reference evidence="1 2" key="1">
    <citation type="submission" date="2023-08" db="EMBL/GenBank/DDBJ databases">
        <title>A Necator americanus chromosomal reference genome.</title>
        <authorList>
            <person name="Ilik V."/>
            <person name="Petrzelkova K.J."/>
            <person name="Pardy F."/>
            <person name="Fuh T."/>
            <person name="Niatou-Singa F.S."/>
            <person name="Gouil Q."/>
            <person name="Baker L."/>
            <person name="Ritchie M.E."/>
            <person name="Jex A.R."/>
            <person name="Gazzola D."/>
            <person name="Li H."/>
            <person name="Toshio Fujiwara R."/>
            <person name="Zhan B."/>
            <person name="Aroian R.V."/>
            <person name="Pafco B."/>
            <person name="Schwarz E.M."/>
        </authorList>
    </citation>
    <scope>NUCLEOTIDE SEQUENCE [LARGE SCALE GENOMIC DNA]</scope>
    <source>
        <strain evidence="1 2">Aroian</strain>
        <tissue evidence="1">Whole animal</tissue>
    </source>
</reference>
<protein>
    <submittedName>
        <fullName evidence="1">Uncharacterized protein</fullName>
    </submittedName>
</protein>
<sequence>MNTFLLLALVFSVLLLSHASPALQTPLTEEQLAEARDAISNRVKRWGGWGCCGGGFGFPGGFGGGSYGNSYGMSSSYSMNAYNGGYNNGFFGGWGKR</sequence>
<gene>
    <name evidence="1" type="primary">Necator_chrII.g7557</name>
    <name evidence="1" type="ORF">RB195_019763</name>
</gene>
<organism evidence="1 2">
    <name type="scientific">Necator americanus</name>
    <name type="common">Human hookworm</name>
    <dbReference type="NCBI Taxonomy" id="51031"/>
    <lineage>
        <taxon>Eukaryota</taxon>
        <taxon>Metazoa</taxon>
        <taxon>Ecdysozoa</taxon>
        <taxon>Nematoda</taxon>
        <taxon>Chromadorea</taxon>
        <taxon>Rhabditida</taxon>
        <taxon>Rhabditina</taxon>
        <taxon>Rhabditomorpha</taxon>
        <taxon>Strongyloidea</taxon>
        <taxon>Ancylostomatidae</taxon>
        <taxon>Bunostominae</taxon>
        <taxon>Necator</taxon>
    </lineage>
</organism>
<evidence type="ECO:0000313" key="1">
    <source>
        <dbReference type="EMBL" id="KAK6737264.1"/>
    </source>
</evidence>
<dbReference type="Proteomes" id="UP001303046">
    <property type="component" value="Unassembled WGS sequence"/>
</dbReference>
<comment type="caution">
    <text evidence="1">The sequence shown here is derived from an EMBL/GenBank/DDBJ whole genome shotgun (WGS) entry which is preliminary data.</text>
</comment>
<evidence type="ECO:0000313" key="2">
    <source>
        <dbReference type="Proteomes" id="UP001303046"/>
    </source>
</evidence>
<dbReference type="KEGG" id="nai:NECAME_09637"/>
<proteinExistence type="predicted"/>
<accession>A0ABR1CGG1</accession>
<keyword evidence="2" id="KW-1185">Reference proteome</keyword>
<name>A0ABR1CGG1_NECAM</name>
<dbReference type="CTD" id="25349666"/>
<dbReference type="EMBL" id="JAVFWL010000002">
    <property type="protein sequence ID" value="KAK6737264.1"/>
    <property type="molecule type" value="Genomic_DNA"/>
</dbReference>